<evidence type="ECO:0000256" key="1">
    <source>
        <dbReference type="SAM" id="MobiDB-lite"/>
    </source>
</evidence>
<proteinExistence type="predicted"/>
<sequence>MDIKWWAFLMQVEGRLTPARMSTPPLRVIRYPDLMEKGWGWWRLLPIYRDMDSDMPLYRQYLCEYYLRNPPESVDGIGATFTEQKVVVRSAWTNESGRLIPLANKCLEMEAKLLYLCDTNMTKPTDKETALSRGIKGRAHDIINGACEYLGAYAAAAALVCISKEAELMCEWVTSREYKSSYRNCMESNQIREHALSLMLYKGSGSIMAAAGAAMVGAAEEAKLLLQFLRQDQSIDKSMCDAIREEACCILQDMCTEAFGANAKNSFVAAGDGVEESTCRINTVGKSPCRESNDKEDPKRELASEGCTEKIALNGKEGNMENGIKENTEKTDNYTPSGKDNRVPAATDSESVTSLTAPAAMEHRDLTERADVKASAPALPPAPESTKLTVEAKIDMIFGMVIGMAKDIAIIKGSLEKMHATPREASEVPVGSEFGDSGVRTPSHRSSCGSDNTEFTMVDFDFAKD</sequence>
<accession>A0A3B6LV80</accession>
<name>A0A3B6LV80_WHEAT</name>
<dbReference type="STRING" id="4565.A0A3B6LV80"/>
<feature type="region of interest" description="Disordered" evidence="1">
    <location>
        <begin position="422"/>
        <end position="451"/>
    </location>
</feature>
<feature type="compositionally biased region" description="Basic and acidic residues" evidence="1">
    <location>
        <begin position="288"/>
        <end position="303"/>
    </location>
</feature>
<feature type="region of interest" description="Disordered" evidence="1">
    <location>
        <begin position="287"/>
        <end position="357"/>
    </location>
</feature>
<dbReference type="EnsemblPlants" id="TraesCS5B02G451000.1">
    <property type="protein sequence ID" value="TraesCS5B02G451000.1"/>
    <property type="gene ID" value="TraesCS5B02G451000"/>
</dbReference>
<dbReference type="AlphaFoldDB" id="A0A3B6LV80"/>
<reference evidence="2" key="1">
    <citation type="submission" date="2018-08" db="EMBL/GenBank/DDBJ databases">
        <authorList>
            <person name="Rossello M."/>
        </authorList>
    </citation>
    <scope>NUCLEOTIDE SEQUENCE [LARGE SCALE GENOMIC DNA]</scope>
    <source>
        <strain evidence="2">cv. Chinese Spring</strain>
    </source>
</reference>
<protein>
    <submittedName>
        <fullName evidence="2">Uncharacterized protein</fullName>
    </submittedName>
</protein>
<dbReference type="OrthoDB" id="696399at2759"/>
<organism evidence="2">
    <name type="scientific">Triticum aestivum</name>
    <name type="common">Wheat</name>
    <dbReference type="NCBI Taxonomy" id="4565"/>
    <lineage>
        <taxon>Eukaryota</taxon>
        <taxon>Viridiplantae</taxon>
        <taxon>Streptophyta</taxon>
        <taxon>Embryophyta</taxon>
        <taxon>Tracheophyta</taxon>
        <taxon>Spermatophyta</taxon>
        <taxon>Magnoliopsida</taxon>
        <taxon>Liliopsida</taxon>
        <taxon>Poales</taxon>
        <taxon>Poaceae</taxon>
        <taxon>BOP clade</taxon>
        <taxon>Pooideae</taxon>
        <taxon>Triticodae</taxon>
        <taxon>Triticeae</taxon>
        <taxon>Triticinae</taxon>
        <taxon>Triticum</taxon>
    </lineage>
</organism>
<evidence type="ECO:0000313" key="2">
    <source>
        <dbReference type="EnsemblPlants" id="TraesCS5B02G451000.1"/>
    </source>
</evidence>
<dbReference type="Gramene" id="TraesCS5B03G1107000.1">
    <property type="protein sequence ID" value="TraesCS5B03G1107000.1.CDS"/>
    <property type="gene ID" value="TraesCS5B03G1107000"/>
</dbReference>
<evidence type="ECO:0000313" key="3">
    <source>
        <dbReference type="Proteomes" id="UP000019116"/>
    </source>
</evidence>
<dbReference type="Gramene" id="TraesCS5B02G451000.1">
    <property type="protein sequence ID" value="TraesCS5B02G451000.1"/>
    <property type="gene ID" value="TraesCS5B02G451000"/>
</dbReference>
<keyword evidence="3" id="KW-1185">Reference proteome</keyword>
<reference evidence="2" key="2">
    <citation type="submission" date="2018-10" db="UniProtKB">
        <authorList>
            <consortium name="EnsemblPlants"/>
        </authorList>
    </citation>
    <scope>IDENTIFICATION</scope>
</reference>
<feature type="compositionally biased region" description="Basic and acidic residues" evidence="1">
    <location>
        <begin position="323"/>
        <end position="332"/>
    </location>
</feature>
<dbReference type="Proteomes" id="UP000019116">
    <property type="component" value="Chromosome 5B"/>
</dbReference>